<gene>
    <name evidence="2" type="primary">T13D8.19</name>
</gene>
<evidence type="ECO:0000313" key="2">
    <source>
        <dbReference type="EMBL" id="AAC24057.1"/>
    </source>
</evidence>
<dbReference type="AlphaFoldDB" id="O80753"/>
<reference evidence="2" key="2">
    <citation type="submission" date="1998-06" db="EMBL/GenBank/DDBJ databases">
        <authorList>
            <person name="Theologis"/>
        </authorList>
    </citation>
    <scope>NUCLEOTIDE SEQUENCE</scope>
</reference>
<proteinExistence type="predicted"/>
<dbReference type="InterPro" id="IPR026960">
    <property type="entry name" value="RVT-Znf"/>
</dbReference>
<reference key="3">
    <citation type="journal article" date="2000" name="Nature">
        <title>Sequence and analysis of chromosome 1 of the plant Arabidopsis thaliana.</title>
        <authorList>
            <person name="Theologis A."/>
            <person name="Ecker J.R."/>
            <person name="Palm C.J."/>
            <person name="Federspiel N.A."/>
            <person name="Kaul S."/>
            <person name="White O."/>
            <person name="Alonso J."/>
            <person name="Altafi H."/>
            <person name="Araujo R."/>
            <person name="Bowman C.L."/>
            <person name="Brooks S.Y."/>
            <person name="Buehler E."/>
            <person name="Chan A."/>
            <person name="Chao Q."/>
            <person name="Chen H."/>
            <person name="Cheuk R.F."/>
            <person name="Chin C.W."/>
            <person name="Chung M.K."/>
            <person name="Conn L."/>
            <person name="Conway A.B."/>
            <person name="Conway A.R."/>
            <person name="Creasy T.H."/>
            <person name="Dewar K."/>
            <person name="Dunn P."/>
            <person name="Etgu P."/>
            <person name="Feldblyum T.V."/>
            <person name="Feng J."/>
            <person name="Fong B."/>
            <person name="Fujii C.Y."/>
            <person name="Gill J.E."/>
            <person name="Goldsmith A.D."/>
            <person name="Haas B."/>
            <person name="Hansen N.F."/>
            <person name="Hughes B."/>
            <person name="Huizar L."/>
            <person name="Hunter J.L."/>
            <person name="Jenkins J."/>
            <person name="Johnson-Hopson C."/>
            <person name="Khan S."/>
            <person name="Khaykin E."/>
            <person name="Kim C.J."/>
            <person name="Koo H.L."/>
            <person name="Kremenetskaia I."/>
            <person name="Kurtz D.B."/>
            <person name="Kwan A."/>
            <person name="Lam B."/>
            <person name="Langin-Hooper S."/>
            <person name="Lee A."/>
            <person name="Lee J.M."/>
            <person name="Lenz C.A."/>
            <person name="Li J.H."/>
            <person name="Li Y."/>
            <person name="Lin X."/>
            <person name="Liu S.X."/>
            <person name="Liu Z.A."/>
            <person name="Luros J.S."/>
            <person name="Maiti R."/>
            <person name="Marziali A."/>
            <person name="Militscher J."/>
            <person name="Miranda M."/>
            <person name="Nguyen M."/>
            <person name="Nierman W.C."/>
            <person name="Osborne B.I."/>
            <person name="Pai G."/>
            <person name="Peterson J."/>
            <person name="Pham P.K."/>
            <person name="Rizzo M."/>
            <person name="Rooney T."/>
            <person name="Rowley D."/>
            <person name="Sakano H."/>
            <person name="Salzberg S.L."/>
            <person name="Schwartz J.R."/>
            <person name="Shinn P."/>
            <person name="Southwick A.M."/>
            <person name="Sun H."/>
            <person name="Tallon L.J."/>
            <person name="Tambunga G."/>
            <person name="Toriumi M.J."/>
            <person name="Town C.D."/>
            <person name="Utterback T."/>
            <person name="Van Aken S."/>
            <person name="Vaysberg M."/>
            <person name="Vysotskaia V.S."/>
            <person name="Walker M."/>
            <person name="Wu D."/>
            <person name="Yu G."/>
            <person name="Fraser C.M."/>
            <person name="Venter J.C."/>
            <person name="Davis R.W."/>
        </authorList>
    </citation>
    <scope>NUCLEOTIDE SEQUENCE [LARGE SCALE GENOMIC DNA]</scope>
    <source>
        <strain>cv. Columbia</strain>
    </source>
</reference>
<evidence type="ECO:0000259" key="1">
    <source>
        <dbReference type="Pfam" id="PF13966"/>
    </source>
</evidence>
<dbReference type="PANTHER" id="PTHR33116:SF76">
    <property type="entry name" value="DUF4283 DOMAIN-CONTAINING PROTEIN"/>
    <property type="match status" value="1"/>
</dbReference>
<dbReference type="Pfam" id="PF13966">
    <property type="entry name" value="zf-RVT"/>
    <property type="match status" value="1"/>
</dbReference>
<dbReference type="PIR" id="T02282">
    <property type="entry name" value="T02282"/>
</dbReference>
<organism evidence="2">
    <name type="scientific">Arabidopsis thaliana</name>
    <name type="common">Mouse-ear cress</name>
    <dbReference type="NCBI Taxonomy" id="3702"/>
    <lineage>
        <taxon>Eukaryota</taxon>
        <taxon>Viridiplantae</taxon>
        <taxon>Streptophyta</taxon>
        <taxon>Embryophyta</taxon>
        <taxon>Tracheophyta</taxon>
        <taxon>Spermatophyta</taxon>
        <taxon>Magnoliopsida</taxon>
        <taxon>eudicotyledons</taxon>
        <taxon>Gunneridae</taxon>
        <taxon>Pentapetalae</taxon>
        <taxon>rosids</taxon>
        <taxon>malvids</taxon>
        <taxon>Brassicales</taxon>
        <taxon>Brassicaceae</taxon>
        <taxon>Camelineae</taxon>
        <taxon>Arabidopsis</taxon>
    </lineage>
</organism>
<protein>
    <submittedName>
        <fullName evidence="2">T13D8.19 protein</fullName>
    </submittedName>
</protein>
<dbReference type="PANTHER" id="PTHR33116">
    <property type="entry name" value="REVERSE TRANSCRIPTASE ZINC-BINDING DOMAIN-CONTAINING PROTEIN-RELATED-RELATED"/>
    <property type="match status" value="1"/>
</dbReference>
<sequence>MVLSDGKIRSIDGVVRVFNDFALWSGLRISMEKSTLFLAGTSATAHQTITSTYPFSVGTLPVRYLGLPLVNKRLSAADYLPLLEKIRQRIGSWTARFLSFAGRLNLISSVLWSICNFWMAAFRLPRGCIREVDKICSAFLWSGQEMKTTKAKVSWQEICKPKHEGGSWMWKKLLKYRAVASPLCRAEVKNGQTTSFWYDNWSDLGRLSDLVGERGAIDLGIDWQKSVADAWTMRRRRRHRDGLLMQIEEALNKKMQNRKDEADHILWRGINDTYRPRFSTKDTWHHLRTISPTITWHKGVWFTHATPRQSFCVWLAVLNRLSTGDRMRMWNVGATDTCFLCHTETVIYALWRERNGRMHGDDPNPPARLVGWLDKQIRNRLSAIRLMGDGRYASGLQKWFASKH</sequence>
<name>O80753_ARATH</name>
<feature type="domain" description="Reverse transcriptase zinc-binding" evidence="1">
    <location>
        <begin position="278"/>
        <end position="344"/>
    </location>
</feature>
<reference evidence="2" key="1">
    <citation type="submission" date="1998-05" db="EMBL/GenBank/DDBJ databases">
        <title>Arabidopsis thaliana chromosome 1 BAC T13D8 sequence.</title>
        <authorList>
            <person name="Vysotskaia V.S."/>
            <person name="Schwartz J.R."/>
            <person name="Kwan A."/>
            <person name="Toriumi M."/>
            <person name="Yu G."/>
            <person name="Oji"/>
            <person name="O"/>
            <person name="Liu S."/>
            <person name="Li J."/>
            <person name="Araujo R."/>
            <person name="Au M."/>
            <person name="Brendel V."/>
            <person name="Buehler E."/>
            <person name="Conway A.B."/>
            <person name="Conway A.R."/>
            <person name="Dewar K."/>
            <person name="Feng J."/>
            <person name="Kim C."/>
            <person name="Kurtz D."/>
            <person name="Li Y."/>
            <person name="Palm C.J."/>
            <person name="Shinn P."/>
            <person name="Sun H."/>
            <person name="Davis R.W."/>
            <person name="Ecker J.R."/>
            <person name="Federspiel N.A."/>
            <person name="Theologis A."/>
        </authorList>
    </citation>
    <scope>NUCLEOTIDE SEQUENCE</scope>
</reference>
<dbReference type="EMBL" id="AC004473">
    <property type="protein sequence ID" value="AAC24057.1"/>
    <property type="molecule type" value="Genomic_DNA"/>
</dbReference>
<accession>O80753</accession>